<dbReference type="AlphaFoldDB" id="A0ABC8M109"/>
<proteinExistence type="predicted"/>
<dbReference type="EMBL" id="CAKOAT010830709">
    <property type="protein sequence ID" value="CAH8389334.1"/>
    <property type="molecule type" value="Genomic_DNA"/>
</dbReference>
<dbReference type="Proteomes" id="UP001642260">
    <property type="component" value="Unassembled WGS sequence"/>
</dbReference>
<organism evidence="2 3">
    <name type="scientific">Eruca vesicaria subsp. sativa</name>
    <name type="common">Garden rocket</name>
    <name type="synonym">Eruca sativa</name>
    <dbReference type="NCBI Taxonomy" id="29727"/>
    <lineage>
        <taxon>Eukaryota</taxon>
        <taxon>Viridiplantae</taxon>
        <taxon>Streptophyta</taxon>
        <taxon>Embryophyta</taxon>
        <taxon>Tracheophyta</taxon>
        <taxon>Spermatophyta</taxon>
        <taxon>Magnoliopsida</taxon>
        <taxon>eudicotyledons</taxon>
        <taxon>Gunneridae</taxon>
        <taxon>Pentapetalae</taxon>
        <taxon>rosids</taxon>
        <taxon>malvids</taxon>
        <taxon>Brassicales</taxon>
        <taxon>Brassicaceae</taxon>
        <taxon>Brassiceae</taxon>
        <taxon>Eruca</taxon>
    </lineage>
</organism>
<gene>
    <name evidence="2" type="ORF">ERUC_LOCUS41817</name>
</gene>
<evidence type="ECO:0000256" key="1">
    <source>
        <dbReference type="SAM" id="MobiDB-lite"/>
    </source>
</evidence>
<comment type="caution">
    <text evidence="2">The sequence shown here is derived from an EMBL/GenBank/DDBJ whole genome shotgun (WGS) entry which is preliminary data.</text>
</comment>
<reference evidence="2 3" key="1">
    <citation type="submission" date="2022-03" db="EMBL/GenBank/DDBJ databases">
        <authorList>
            <person name="Macdonald S."/>
            <person name="Ahmed S."/>
            <person name="Newling K."/>
        </authorList>
    </citation>
    <scope>NUCLEOTIDE SEQUENCE [LARGE SCALE GENOMIC DNA]</scope>
</reference>
<feature type="region of interest" description="Disordered" evidence="1">
    <location>
        <begin position="115"/>
        <end position="158"/>
    </location>
</feature>
<protein>
    <submittedName>
        <fullName evidence="2">Uncharacterized protein</fullName>
    </submittedName>
</protein>
<evidence type="ECO:0000313" key="3">
    <source>
        <dbReference type="Proteomes" id="UP001642260"/>
    </source>
</evidence>
<accession>A0ABC8M109</accession>
<keyword evidence="3" id="KW-1185">Reference proteome</keyword>
<name>A0ABC8M109_ERUVS</name>
<evidence type="ECO:0000313" key="2">
    <source>
        <dbReference type="EMBL" id="CAH8389334.1"/>
    </source>
</evidence>
<sequence length="158" mass="16998">MNLTVNGYTSALNVACGEIREAMSQYTRCADPTESAARKERMRLAEENGETEEAARNMVAAITAFNAPILNAEDIIPINTNMVENQNERAGDNNDNSPARLPALERLGPLPELNLASTSAEPARIPAKKRLGRPPLSKNKPKSLGIKEGSGKTGTVIK</sequence>